<sequence length="666" mass="75524">MERIQQRKITRNRELRACTECRKRKLKCDRQLPCASCTQRHEATSCFYERNFEGLQSEHERRLQAEAKLECLEHLVQELSQSRKTFANHDRIAPGANTVQRGRDELPNDSLHNGATHWSAMLEDIEELRAAIREHDVMDGADIDLCNGEFDGTSLLFGAAKHLSFQQVLSQFLPPRYEAGRLVAAYFRAKAVAAPFIHTAQFSRLYRIFWDNPPAASPLWTSILFSILDVATRTLSTSSGASTGEQSKANRFAIAAAHCLAVGEYYRPQRFAVEALLLYAQSKCLTSVDISPVMAILFGTLARVATVMGYHRDIDGFREGISAFEGEMRRRTWSLCMQLDMLVSFQLGLPCNIQFPTWDTRPPTNLLDSDFDEDTVQLPPARPDSEPSELLFYIAKHRLMTVFEKIIRHTLSVTDRPSDELDVIDQELRGTYAALPAVFQPRPMADSVVDSPSVVVTRLCVYFIYQKCLCVLHRKYVTRGKHKSVQICHDSALGIVRRFLDIYREFEPGGQLETEQWFMGSITWHDFLLGCTALCLTVCSTRHCATEPASTVIVDIVGSLELLQNAKTVLERQSTRSRDTRKVLRLVEATILKFSGQDNGGILTTQISLHSSHDMASNAHWQAMPISQGDEDLLWNENTIRPVEDTAWEYMEQFLDLPNEDFITDA</sequence>
<evidence type="ECO:0000313" key="7">
    <source>
        <dbReference type="Proteomes" id="UP000250266"/>
    </source>
</evidence>
<dbReference type="PANTHER" id="PTHR31001:SF49">
    <property type="entry name" value="ZN(II)2CYS6 TRANSCRIPTION FACTOR (EUROFUNG)"/>
    <property type="match status" value="1"/>
</dbReference>
<gene>
    <name evidence="6" type="ORF">K432DRAFT_300545</name>
</gene>
<comment type="subcellular location">
    <subcellularLocation>
        <location evidence="1">Nucleus</location>
    </subcellularLocation>
</comment>
<dbReference type="GO" id="GO:0003677">
    <property type="term" value="F:DNA binding"/>
    <property type="evidence" value="ECO:0007669"/>
    <property type="project" value="InterPro"/>
</dbReference>
<dbReference type="Pfam" id="PF04082">
    <property type="entry name" value="Fungal_trans"/>
    <property type="match status" value="1"/>
</dbReference>
<keyword evidence="2" id="KW-0479">Metal-binding</keyword>
<dbReference type="OrthoDB" id="4934715at2759"/>
<evidence type="ECO:0000313" key="6">
    <source>
        <dbReference type="EMBL" id="OCK79147.1"/>
    </source>
</evidence>
<dbReference type="SMART" id="SM00906">
    <property type="entry name" value="Fungal_trans"/>
    <property type="match status" value="1"/>
</dbReference>
<dbReference type="EMBL" id="KV745021">
    <property type="protein sequence ID" value="OCK79147.1"/>
    <property type="molecule type" value="Genomic_DNA"/>
</dbReference>
<dbReference type="GO" id="GO:0000981">
    <property type="term" value="F:DNA-binding transcription factor activity, RNA polymerase II-specific"/>
    <property type="evidence" value="ECO:0007669"/>
    <property type="project" value="InterPro"/>
</dbReference>
<dbReference type="GO" id="GO:0008270">
    <property type="term" value="F:zinc ion binding"/>
    <property type="evidence" value="ECO:0007669"/>
    <property type="project" value="InterPro"/>
</dbReference>
<dbReference type="InterPro" id="IPR007219">
    <property type="entry name" value="XnlR_reg_dom"/>
</dbReference>
<dbReference type="CDD" id="cd00067">
    <property type="entry name" value="GAL4"/>
    <property type="match status" value="1"/>
</dbReference>
<dbReference type="SUPFAM" id="SSF57701">
    <property type="entry name" value="Zn2/Cys6 DNA-binding domain"/>
    <property type="match status" value="1"/>
</dbReference>
<keyword evidence="4" id="KW-0175">Coiled coil</keyword>
<dbReference type="InterPro" id="IPR050613">
    <property type="entry name" value="Sec_Metabolite_Reg"/>
</dbReference>
<evidence type="ECO:0000256" key="2">
    <source>
        <dbReference type="ARBA" id="ARBA00022723"/>
    </source>
</evidence>
<feature type="coiled-coil region" evidence="4">
    <location>
        <begin position="55"/>
        <end position="82"/>
    </location>
</feature>
<dbReference type="PROSITE" id="PS00463">
    <property type="entry name" value="ZN2_CY6_FUNGAL_1"/>
    <property type="match status" value="1"/>
</dbReference>
<dbReference type="GO" id="GO:0005634">
    <property type="term" value="C:nucleus"/>
    <property type="evidence" value="ECO:0007669"/>
    <property type="project" value="UniProtKB-SubCell"/>
</dbReference>
<keyword evidence="7" id="KW-1185">Reference proteome</keyword>
<evidence type="ECO:0000256" key="3">
    <source>
        <dbReference type="ARBA" id="ARBA00023242"/>
    </source>
</evidence>
<accession>A0A8E2E874</accession>
<dbReference type="SMART" id="SM00066">
    <property type="entry name" value="GAL4"/>
    <property type="match status" value="1"/>
</dbReference>
<evidence type="ECO:0000256" key="1">
    <source>
        <dbReference type="ARBA" id="ARBA00004123"/>
    </source>
</evidence>
<name>A0A8E2E874_9PEZI</name>
<dbReference type="AlphaFoldDB" id="A0A8E2E874"/>
<dbReference type="CDD" id="cd12148">
    <property type="entry name" value="fungal_TF_MHR"/>
    <property type="match status" value="1"/>
</dbReference>
<evidence type="ECO:0000259" key="5">
    <source>
        <dbReference type="PROSITE" id="PS50048"/>
    </source>
</evidence>
<reference evidence="6 7" key="1">
    <citation type="journal article" date="2016" name="Nat. Commun.">
        <title>Ectomycorrhizal ecology is imprinted in the genome of the dominant symbiotic fungus Cenococcum geophilum.</title>
        <authorList>
            <consortium name="DOE Joint Genome Institute"/>
            <person name="Peter M."/>
            <person name="Kohler A."/>
            <person name="Ohm R.A."/>
            <person name="Kuo A."/>
            <person name="Krutzmann J."/>
            <person name="Morin E."/>
            <person name="Arend M."/>
            <person name="Barry K.W."/>
            <person name="Binder M."/>
            <person name="Choi C."/>
            <person name="Clum A."/>
            <person name="Copeland A."/>
            <person name="Grisel N."/>
            <person name="Haridas S."/>
            <person name="Kipfer T."/>
            <person name="LaButti K."/>
            <person name="Lindquist E."/>
            <person name="Lipzen A."/>
            <person name="Maire R."/>
            <person name="Meier B."/>
            <person name="Mihaltcheva S."/>
            <person name="Molinier V."/>
            <person name="Murat C."/>
            <person name="Poggeler S."/>
            <person name="Quandt C.A."/>
            <person name="Sperisen C."/>
            <person name="Tritt A."/>
            <person name="Tisserant E."/>
            <person name="Crous P.W."/>
            <person name="Henrissat B."/>
            <person name="Nehls U."/>
            <person name="Egli S."/>
            <person name="Spatafora J.W."/>
            <person name="Grigoriev I.V."/>
            <person name="Martin F.M."/>
        </authorList>
    </citation>
    <scope>NUCLEOTIDE SEQUENCE [LARGE SCALE GENOMIC DNA]</scope>
    <source>
        <strain evidence="6 7">CBS 459.81</strain>
    </source>
</reference>
<dbReference type="GO" id="GO:0006351">
    <property type="term" value="P:DNA-templated transcription"/>
    <property type="evidence" value="ECO:0007669"/>
    <property type="project" value="InterPro"/>
</dbReference>
<dbReference type="InterPro" id="IPR036864">
    <property type="entry name" value="Zn2-C6_fun-type_DNA-bd_sf"/>
</dbReference>
<keyword evidence="3" id="KW-0539">Nucleus</keyword>
<dbReference type="Pfam" id="PF00172">
    <property type="entry name" value="Zn_clus"/>
    <property type="match status" value="1"/>
</dbReference>
<dbReference type="PROSITE" id="PS50048">
    <property type="entry name" value="ZN2_CY6_FUNGAL_2"/>
    <property type="match status" value="1"/>
</dbReference>
<dbReference type="InterPro" id="IPR001138">
    <property type="entry name" value="Zn2Cys6_DnaBD"/>
</dbReference>
<dbReference type="PANTHER" id="PTHR31001">
    <property type="entry name" value="UNCHARACTERIZED TRANSCRIPTIONAL REGULATORY PROTEIN"/>
    <property type="match status" value="1"/>
</dbReference>
<organism evidence="6 7">
    <name type="scientific">Lepidopterella palustris CBS 459.81</name>
    <dbReference type="NCBI Taxonomy" id="1314670"/>
    <lineage>
        <taxon>Eukaryota</taxon>
        <taxon>Fungi</taxon>
        <taxon>Dikarya</taxon>
        <taxon>Ascomycota</taxon>
        <taxon>Pezizomycotina</taxon>
        <taxon>Dothideomycetes</taxon>
        <taxon>Pleosporomycetidae</taxon>
        <taxon>Mytilinidiales</taxon>
        <taxon>Argynnaceae</taxon>
        <taxon>Lepidopterella</taxon>
    </lineage>
</organism>
<evidence type="ECO:0000256" key="4">
    <source>
        <dbReference type="SAM" id="Coils"/>
    </source>
</evidence>
<protein>
    <recommendedName>
        <fullName evidence="5">Zn(2)-C6 fungal-type domain-containing protein</fullName>
    </recommendedName>
</protein>
<dbReference type="Gene3D" id="4.10.240.10">
    <property type="entry name" value="Zn(2)-C6 fungal-type DNA-binding domain"/>
    <property type="match status" value="1"/>
</dbReference>
<feature type="domain" description="Zn(2)-C6 fungal-type" evidence="5">
    <location>
        <begin position="17"/>
        <end position="48"/>
    </location>
</feature>
<proteinExistence type="predicted"/>
<dbReference type="Proteomes" id="UP000250266">
    <property type="component" value="Unassembled WGS sequence"/>
</dbReference>